<gene>
    <name evidence="2" type="ORF">UFOVP558_44</name>
</gene>
<evidence type="ECO:0000313" key="2">
    <source>
        <dbReference type="EMBL" id="CAB4149878.1"/>
    </source>
</evidence>
<name>A0A6J5MSX5_9CAUD</name>
<reference evidence="2" key="1">
    <citation type="submission" date="2020-04" db="EMBL/GenBank/DDBJ databases">
        <authorList>
            <person name="Chiriac C."/>
            <person name="Salcher M."/>
            <person name="Ghai R."/>
            <person name="Kavagutti S V."/>
        </authorList>
    </citation>
    <scope>NUCLEOTIDE SEQUENCE</scope>
</reference>
<sequence>MAKAKQVWRHPSKKKGFGRSTGSYNVWRGDRYYTLTTISEPKKTRRYESPQAAARDGWVKE</sequence>
<feature type="compositionally biased region" description="Basic residues" evidence="1">
    <location>
        <begin position="1"/>
        <end position="17"/>
    </location>
</feature>
<dbReference type="EMBL" id="LR796527">
    <property type="protein sequence ID" value="CAB4149878.1"/>
    <property type="molecule type" value="Genomic_DNA"/>
</dbReference>
<protein>
    <submittedName>
        <fullName evidence="2">Uncharacterized protein</fullName>
    </submittedName>
</protein>
<accession>A0A6J5MSX5</accession>
<organism evidence="2">
    <name type="scientific">uncultured Caudovirales phage</name>
    <dbReference type="NCBI Taxonomy" id="2100421"/>
    <lineage>
        <taxon>Viruses</taxon>
        <taxon>Duplodnaviria</taxon>
        <taxon>Heunggongvirae</taxon>
        <taxon>Uroviricota</taxon>
        <taxon>Caudoviricetes</taxon>
        <taxon>Peduoviridae</taxon>
        <taxon>Maltschvirus</taxon>
        <taxon>Maltschvirus maltsch</taxon>
    </lineage>
</organism>
<evidence type="ECO:0000256" key="1">
    <source>
        <dbReference type="SAM" id="MobiDB-lite"/>
    </source>
</evidence>
<feature type="region of interest" description="Disordered" evidence="1">
    <location>
        <begin position="1"/>
        <end position="20"/>
    </location>
</feature>
<proteinExistence type="predicted"/>